<proteinExistence type="predicted"/>
<evidence type="ECO:0000313" key="2">
    <source>
        <dbReference type="Proteomes" id="UP001525961"/>
    </source>
</evidence>
<comment type="caution">
    <text evidence="1">The sequence shown here is derived from an EMBL/GenBank/DDBJ whole genome shotgun (WGS) entry which is preliminary data.</text>
</comment>
<keyword evidence="2" id="KW-1185">Reference proteome</keyword>
<name>A0ABT2N732_9CYAN</name>
<evidence type="ECO:0000313" key="1">
    <source>
        <dbReference type="EMBL" id="MCT7978504.1"/>
    </source>
</evidence>
<protein>
    <submittedName>
        <fullName evidence="1">Uncharacterized protein</fullName>
    </submittedName>
</protein>
<dbReference type="RefSeq" id="WP_261235623.1">
    <property type="nucleotide sequence ID" value="NZ_JAMXFA010000014.1"/>
</dbReference>
<organism evidence="1 2">
    <name type="scientific">Laspinema olomoucense D3b</name>
    <dbReference type="NCBI Taxonomy" id="2953688"/>
    <lineage>
        <taxon>Bacteria</taxon>
        <taxon>Bacillati</taxon>
        <taxon>Cyanobacteriota</taxon>
        <taxon>Cyanophyceae</taxon>
        <taxon>Oscillatoriophycideae</taxon>
        <taxon>Oscillatoriales</taxon>
        <taxon>Laspinemataceae</taxon>
        <taxon>Laspinema</taxon>
        <taxon>Laspinema olomoucense</taxon>
    </lineage>
</organism>
<reference evidence="1 2" key="1">
    <citation type="journal article" date="2022" name="Front. Microbiol.">
        <title>High genomic differentiation and limited gene flow indicate recent cryptic speciation within the genus Laspinema (cyanobacteria).</title>
        <authorList>
            <person name="Stanojkovic A."/>
            <person name="Skoupy S."/>
            <person name="Skaloud P."/>
            <person name="Dvorak P."/>
        </authorList>
    </citation>
    <scope>NUCLEOTIDE SEQUENCE [LARGE SCALE GENOMIC DNA]</scope>
    <source>
        <strain evidence="1 2">D3b</strain>
    </source>
</reference>
<gene>
    <name evidence="1" type="ORF">NG792_12370</name>
</gene>
<sequence>MNLDTIQPRKRRAILVISPDELTRLEYTPQGNDLLLNEQVHLLVITDKVEGSLANKLESSGLLESGSLLIQNPYDPSDYASLDKASSTFALAKYFHFTTLCGLLGAREVTVEQIEVKTSKGKQLFRGSLDSLYAQGNIEGKNKTFEEMRNNLKIKSSFDGGPPDLEAADLHLRQYNLLNDIAMKSLIDQRKGSNPIKSRELTLSLSEESRKTLKVISDLKIPIYGDLQPQVEQAKKETYEFTLTIKVYF</sequence>
<dbReference type="EMBL" id="JAMXFA010000014">
    <property type="protein sequence ID" value="MCT7978504.1"/>
    <property type="molecule type" value="Genomic_DNA"/>
</dbReference>
<dbReference type="Proteomes" id="UP001525961">
    <property type="component" value="Unassembled WGS sequence"/>
</dbReference>
<accession>A0ABT2N732</accession>